<dbReference type="Pfam" id="PF00732">
    <property type="entry name" value="GMC_oxred_N"/>
    <property type="match status" value="1"/>
</dbReference>
<dbReference type="Pfam" id="PF05199">
    <property type="entry name" value="GMC_oxred_C"/>
    <property type="match status" value="1"/>
</dbReference>
<proteinExistence type="inferred from homology"/>
<feature type="domain" description="Glucose-methanol-choline oxidoreductase C-terminal" evidence="7">
    <location>
        <begin position="445"/>
        <end position="577"/>
    </location>
</feature>
<protein>
    <submittedName>
        <fullName evidence="9">Glucose dehydrogenase [FAD, quinone]-like</fullName>
    </submittedName>
</protein>
<feature type="chain" id="PRO_5034294817" evidence="5">
    <location>
        <begin position="23"/>
        <end position="704"/>
    </location>
</feature>
<keyword evidence="8" id="KW-1185">Reference proteome</keyword>
<name>A0A8B7NLR1_HYAAZ</name>
<evidence type="ECO:0000256" key="2">
    <source>
        <dbReference type="ARBA" id="ARBA00010790"/>
    </source>
</evidence>
<dbReference type="GO" id="GO:0050660">
    <property type="term" value="F:flavin adenine dinucleotide binding"/>
    <property type="evidence" value="ECO:0007669"/>
    <property type="project" value="InterPro"/>
</dbReference>
<dbReference type="GO" id="GO:0016614">
    <property type="term" value="F:oxidoreductase activity, acting on CH-OH group of donors"/>
    <property type="evidence" value="ECO:0007669"/>
    <property type="project" value="InterPro"/>
</dbReference>
<evidence type="ECO:0000313" key="8">
    <source>
        <dbReference type="Proteomes" id="UP000694843"/>
    </source>
</evidence>
<dbReference type="OrthoDB" id="269227at2759"/>
<comment type="similarity">
    <text evidence="2">Belongs to the GMC oxidoreductase family.</text>
</comment>
<evidence type="ECO:0000313" key="9">
    <source>
        <dbReference type="RefSeq" id="XP_018014609.1"/>
    </source>
</evidence>
<dbReference type="PANTHER" id="PTHR11552:SF147">
    <property type="entry name" value="CHOLINE DEHYDROGENASE, MITOCHONDRIAL"/>
    <property type="match status" value="1"/>
</dbReference>
<dbReference type="GeneID" id="108671563"/>
<feature type="signal peptide" evidence="5">
    <location>
        <begin position="1"/>
        <end position="22"/>
    </location>
</feature>
<organism evidence="8 9">
    <name type="scientific">Hyalella azteca</name>
    <name type="common">Amphipod</name>
    <dbReference type="NCBI Taxonomy" id="294128"/>
    <lineage>
        <taxon>Eukaryota</taxon>
        <taxon>Metazoa</taxon>
        <taxon>Ecdysozoa</taxon>
        <taxon>Arthropoda</taxon>
        <taxon>Crustacea</taxon>
        <taxon>Multicrustacea</taxon>
        <taxon>Malacostraca</taxon>
        <taxon>Eumalacostraca</taxon>
        <taxon>Peracarida</taxon>
        <taxon>Amphipoda</taxon>
        <taxon>Senticaudata</taxon>
        <taxon>Talitrida</taxon>
        <taxon>Talitroidea</taxon>
        <taxon>Hyalellidae</taxon>
        <taxon>Hyalella</taxon>
    </lineage>
</organism>
<evidence type="ECO:0000256" key="5">
    <source>
        <dbReference type="SAM" id="SignalP"/>
    </source>
</evidence>
<evidence type="ECO:0000259" key="7">
    <source>
        <dbReference type="Pfam" id="PF05199"/>
    </source>
</evidence>
<feature type="domain" description="Glucose-methanol-choline oxidoreductase N-terminal" evidence="6">
    <location>
        <begin position="38"/>
        <end position="336"/>
    </location>
</feature>
<comment type="cofactor">
    <cofactor evidence="1">
        <name>FAD</name>
        <dbReference type="ChEBI" id="CHEBI:57692"/>
    </cofactor>
</comment>
<dbReference type="InterPro" id="IPR036188">
    <property type="entry name" value="FAD/NAD-bd_sf"/>
</dbReference>
<keyword evidence="3" id="KW-0285">Flavoprotein</keyword>
<evidence type="ECO:0000259" key="6">
    <source>
        <dbReference type="Pfam" id="PF00732"/>
    </source>
</evidence>
<keyword evidence="4" id="KW-0274">FAD</keyword>
<evidence type="ECO:0000256" key="3">
    <source>
        <dbReference type="ARBA" id="ARBA00022630"/>
    </source>
</evidence>
<dbReference type="OMA" id="ANQYDYI"/>
<evidence type="ECO:0000256" key="4">
    <source>
        <dbReference type="ARBA" id="ARBA00022827"/>
    </source>
</evidence>
<dbReference type="SUPFAM" id="SSF51905">
    <property type="entry name" value="FAD/NAD(P)-binding domain"/>
    <property type="match status" value="1"/>
</dbReference>
<dbReference type="InterPro" id="IPR007867">
    <property type="entry name" value="GMC_OxRtase_C"/>
</dbReference>
<dbReference type="SUPFAM" id="SSF54373">
    <property type="entry name" value="FAD-linked reductases, C-terminal domain"/>
    <property type="match status" value="1"/>
</dbReference>
<dbReference type="AlphaFoldDB" id="A0A8B7NLR1"/>
<dbReference type="InterPro" id="IPR000172">
    <property type="entry name" value="GMC_OxRdtase_N"/>
</dbReference>
<dbReference type="RefSeq" id="XP_018014609.1">
    <property type="nucleotide sequence ID" value="XM_018159120.1"/>
</dbReference>
<gene>
    <name evidence="9" type="primary">LOC108671563</name>
</gene>
<keyword evidence="5" id="KW-0732">Signal</keyword>
<dbReference type="InterPro" id="IPR012132">
    <property type="entry name" value="GMC_OxRdtase"/>
</dbReference>
<sequence length="704" mass="78148">MSSLSVMSLITKLAAIIAGIFTQPTVYPTSVMPQDTIVDFIVVGAGSAGSVVAGRLSEVPEWEVLVLEAGGQPPSFTKIPFLHFASEFPNISYVNKYPTIAPKYSSQFGVLTDPRYTTGKMVGGSGAINQMIHNRGNPQDYDNWAQLGNPGWDWETVLKYFKKTEDYRSPMKPRDAPFRGIGGPMSVQKLGWMPPVGRLAIQAGMEVGLPEIDYNTDTKIGSSILQLATRNGERVSSADAFLKPNMQRKNLKLLVNSQVIKILLNKNNDAIGVKYVHENKVKRVFARREVIISAGGADTPKLLMLSGIGPREQLRKHGIDTRVDLPGVGQNYQDHVGLRGISWTIHPNISSSIFERISPSAMLRYQNSRDGPLSVPLGICASYLLNVHNPDEPTVPDIQVFLICALDGQDYGLFSLNGYQESVREYYRPTLGRDGFFMLPMLSRPKSVGTVTLKSRNPFDPPVLDPNCLSHPDDVELMVKAAKASLKLGNAKIFRRALGAEPFKKPIPGCAHLEFQSDDYWRCFVRGMAGAMSHISGTCKMAPDSDPMGVVTPRLIVRGVRNLRVVDASIMPQIVSGKRNKKGESGILLANIEELFPQRARNKTGVLREMVDEGLFPRKDWQDFISSIEERILLEHHHRLVVLLEEGAGVDVVYRYLDFAKALDKVNHWVLFRKLKLLGVGGGISLPSEYKLSQLETRNREKRE</sequence>
<dbReference type="Proteomes" id="UP000694843">
    <property type="component" value="Unplaced"/>
</dbReference>
<reference evidence="9" key="1">
    <citation type="submission" date="2025-08" db="UniProtKB">
        <authorList>
            <consortium name="RefSeq"/>
        </authorList>
    </citation>
    <scope>IDENTIFICATION</scope>
    <source>
        <tissue evidence="9">Whole organism</tissue>
    </source>
</reference>
<dbReference type="Gene3D" id="3.50.50.60">
    <property type="entry name" value="FAD/NAD(P)-binding domain"/>
    <property type="match status" value="1"/>
</dbReference>
<dbReference type="KEGG" id="hazt:108671563"/>
<dbReference type="PANTHER" id="PTHR11552">
    <property type="entry name" value="GLUCOSE-METHANOL-CHOLINE GMC OXIDOREDUCTASE"/>
    <property type="match status" value="1"/>
</dbReference>
<evidence type="ECO:0000256" key="1">
    <source>
        <dbReference type="ARBA" id="ARBA00001974"/>
    </source>
</evidence>
<dbReference type="Gene3D" id="3.30.560.10">
    <property type="entry name" value="Glucose Oxidase, domain 3"/>
    <property type="match status" value="1"/>
</dbReference>
<accession>A0A8B7NLR1</accession>